<dbReference type="Proteomes" id="UP001325680">
    <property type="component" value="Chromosome"/>
</dbReference>
<reference evidence="2 3" key="1">
    <citation type="submission" date="2023-12" db="EMBL/GenBank/DDBJ databases">
        <title>Genome sequencing and assembly of bacterial species from a model synthetic community.</title>
        <authorList>
            <person name="Hogle S.L."/>
        </authorList>
    </citation>
    <scope>NUCLEOTIDE SEQUENCE [LARGE SCALE GENOMIC DNA]</scope>
    <source>
        <strain evidence="2 3">HAMBI_3031</strain>
    </source>
</reference>
<evidence type="ECO:0000313" key="3">
    <source>
        <dbReference type="Proteomes" id="UP001325680"/>
    </source>
</evidence>
<keyword evidence="1" id="KW-1133">Transmembrane helix</keyword>
<protein>
    <recommendedName>
        <fullName evidence="4">Bacteriocin</fullName>
    </recommendedName>
</protein>
<keyword evidence="3" id="KW-1185">Reference proteome</keyword>
<keyword evidence="1" id="KW-0812">Transmembrane</keyword>
<name>A0ABZ0W4A6_9BACT</name>
<evidence type="ECO:0000313" key="2">
    <source>
        <dbReference type="EMBL" id="WQD38103.1"/>
    </source>
</evidence>
<accession>A0ABZ0W4A6</accession>
<proteinExistence type="predicted"/>
<evidence type="ECO:0008006" key="4">
    <source>
        <dbReference type="Google" id="ProtNLM"/>
    </source>
</evidence>
<organism evidence="2 3">
    <name type="scientific">Niabella yanshanensis</name>
    <dbReference type="NCBI Taxonomy" id="577386"/>
    <lineage>
        <taxon>Bacteria</taxon>
        <taxon>Pseudomonadati</taxon>
        <taxon>Bacteroidota</taxon>
        <taxon>Chitinophagia</taxon>
        <taxon>Chitinophagales</taxon>
        <taxon>Chitinophagaceae</taxon>
        <taxon>Niabella</taxon>
    </lineage>
</organism>
<feature type="transmembrane region" description="Helical" evidence="1">
    <location>
        <begin position="39"/>
        <end position="61"/>
    </location>
</feature>
<sequence length="65" mass="7169">MKKIDMAQMERIEGGKSIDGQGTMDCINDAYDNHGWVSVWLYIQTIAIPVTGLAIATNCMAKNVH</sequence>
<gene>
    <name evidence="2" type="ORF">U0035_20760</name>
</gene>
<dbReference type="EMBL" id="CP139960">
    <property type="protein sequence ID" value="WQD38103.1"/>
    <property type="molecule type" value="Genomic_DNA"/>
</dbReference>
<dbReference type="RefSeq" id="WP_114790851.1">
    <property type="nucleotide sequence ID" value="NZ_CP139960.1"/>
</dbReference>
<evidence type="ECO:0000256" key="1">
    <source>
        <dbReference type="SAM" id="Phobius"/>
    </source>
</evidence>
<keyword evidence="1" id="KW-0472">Membrane</keyword>